<dbReference type="EMBL" id="FNXT01001367">
    <property type="protein sequence ID" value="SZX79474.1"/>
    <property type="molecule type" value="Genomic_DNA"/>
</dbReference>
<evidence type="ECO:0000256" key="1">
    <source>
        <dbReference type="ARBA" id="ARBA00010541"/>
    </source>
</evidence>
<dbReference type="Pfam" id="PF13180">
    <property type="entry name" value="PDZ_2"/>
    <property type="match status" value="1"/>
</dbReference>
<dbReference type="PANTHER" id="PTHR45980:SF18">
    <property type="entry name" value="PROTEASE DO-LIKE 9"/>
    <property type="match status" value="1"/>
</dbReference>
<evidence type="ECO:0000256" key="2">
    <source>
        <dbReference type="ARBA" id="ARBA00022670"/>
    </source>
</evidence>
<feature type="domain" description="Protease Do-like PDZ" evidence="7">
    <location>
        <begin position="444"/>
        <end position="587"/>
    </location>
</feature>
<dbReference type="AlphaFoldDB" id="A0A383WQB2"/>
<dbReference type="Proteomes" id="UP000256970">
    <property type="component" value="Unassembled WGS sequence"/>
</dbReference>
<evidence type="ECO:0000313" key="10">
    <source>
        <dbReference type="Proteomes" id="UP000256970"/>
    </source>
</evidence>
<feature type="domain" description="PDZ" evidence="6">
    <location>
        <begin position="334"/>
        <end position="436"/>
    </location>
</feature>
<sequence length="618" mass="67135">MGMSVWRTAQSLHTNCRGLQPTPCNTLGRKPAPALHGSSQPQQQQQQQQQRSRHQQRCRAPAAAGGEVGKSAKRPGKGAAKQQQQQQQQQQQAAPPPQSRAVDDWEHDMDDDEDEDNFLAPYFDAVVKVHCVHTEPNYSLPWQRKRQFTSTSSGFIVAGPKPGDRWLLTNAHSVDYHTQIKVKRRGDDQKFLARVLAIGVECDMALLTVDDEAFWQGVQPLEFGPLPRLQDSVAVVGYPIGGDTISVTVGVVSRIEVTEYSHGAIDLLGVQIDAAINGGNSGGPVFNKRGQCCGIAFQGLSGSDVENVGYVIPTPVVHHFLNDYVANGHFTGFPSLGIQWQRMESAALRQAYKMAPGQKGVLIRRVNPTSAAAQHLRADDVLMSFDGQDIACDGTVPFRTGERIAFSYLISNKFVGEAARVVVLRDGKQQTFDINLSRPGVLMPPHLSNKAPSYFLVSGVVFTVACEPYLESEYGGEWVGEAPIKLLDKLSEMPGQAGEEVVVVGQVLADEATLGYEDVSNMRVLTFNGTPVLNLQHLAEMVTACQEPHLRFDCEYYETIVLDRQQAAAGTAGVLKTHSIPAAMSQDLQQALQVQWPPAAAAAAAGQEAVPAATAAKR</sequence>
<evidence type="ECO:0000256" key="3">
    <source>
        <dbReference type="ARBA" id="ARBA00022801"/>
    </source>
</evidence>
<evidence type="ECO:0000313" key="9">
    <source>
        <dbReference type="EMBL" id="SZX79474.1"/>
    </source>
</evidence>
<feature type="compositionally biased region" description="Low complexity" evidence="5">
    <location>
        <begin position="77"/>
        <end position="93"/>
    </location>
</feature>
<dbReference type="EMBL" id="FNXT01001141">
    <property type="protein sequence ID" value="SZX72542.1"/>
    <property type="molecule type" value="Genomic_DNA"/>
</dbReference>
<dbReference type="SUPFAM" id="SSF50156">
    <property type="entry name" value="PDZ domain-like"/>
    <property type="match status" value="1"/>
</dbReference>
<dbReference type="InterPro" id="IPR009003">
    <property type="entry name" value="Peptidase_S1_PA"/>
</dbReference>
<dbReference type="InterPro" id="IPR036034">
    <property type="entry name" value="PDZ_sf"/>
</dbReference>
<comment type="similarity">
    <text evidence="1">Belongs to the peptidase S1C family.</text>
</comment>
<dbReference type="InterPro" id="IPR046449">
    <property type="entry name" value="DEGP_PDZ_sf"/>
</dbReference>
<organism evidence="9 10">
    <name type="scientific">Tetradesmus obliquus</name>
    <name type="common">Green alga</name>
    <name type="synonym">Acutodesmus obliquus</name>
    <dbReference type="NCBI Taxonomy" id="3088"/>
    <lineage>
        <taxon>Eukaryota</taxon>
        <taxon>Viridiplantae</taxon>
        <taxon>Chlorophyta</taxon>
        <taxon>core chlorophytes</taxon>
        <taxon>Chlorophyceae</taxon>
        <taxon>CS clade</taxon>
        <taxon>Sphaeropleales</taxon>
        <taxon>Scenedesmaceae</taxon>
        <taxon>Tetradesmus</taxon>
    </lineage>
</organism>
<dbReference type="Pfam" id="PF13365">
    <property type="entry name" value="Trypsin_2"/>
    <property type="match status" value="1"/>
</dbReference>
<dbReference type="Gene3D" id="2.40.10.10">
    <property type="entry name" value="Trypsin-like serine proteases"/>
    <property type="match status" value="2"/>
</dbReference>
<dbReference type="Pfam" id="PF17815">
    <property type="entry name" value="PDZ_3"/>
    <property type="match status" value="1"/>
</dbReference>
<dbReference type="InterPro" id="IPR001478">
    <property type="entry name" value="PDZ"/>
</dbReference>
<evidence type="ECO:0008006" key="11">
    <source>
        <dbReference type="Google" id="ProtNLM"/>
    </source>
</evidence>
<gene>
    <name evidence="8" type="ORF">BQ4739_LOCUS12713</name>
    <name evidence="9" type="ORF">BQ4739_LOCUS19748</name>
</gene>
<dbReference type="InterPro" id="IPR001940">
    <property type="entry name" value="Peptidase_S1C"/>
</dbReference>
<feature type="compositionally biased region" description="Acidic residues" evidence="5">
    <location>
        <begin position="105"/>
        <end position="116"/>
    </location>
</feature>
<dbReference type="InterPro" id="IPR043504">
    <property type="entry name" value="Peptidase_S1_PA_chymotrypsin"/>
</dbReference>
<evidence type="ECO:0000259" key="7">
    <source>
        <dbReference type="Pfam" id="PF17815"/>
    </source>
</evidence>
<dbReference type="PRINTS" id="PR00834">
    <property type="entry name" value="PROTEASES2C"/>
</dbReference>
<dbReference type="Gene3D" id="3.20.190.20">
    <property type="match status" value="1"/>
</dbReference>
<feature type="compositionally biased region" description="Low complexity" evidence="5">
    <location>
        <begin position="38"/>
        <end position="50"/>
    </location>
</feature>
<keyword evidence="3" id="KW-0378">Hydrolase</keyword>
<name>A0A383WQB2_TETOB</name>
<dbReference type="PANTHER" id="PTHR45980">
    <property type="match status" value="1"/>
</dbReference>
<keyword evidence="2" id="KW-0645">Protease</keyword>
<dbReference type="GO" id="GO:0004252">
    <property type="term" value="F:serine-type endopeptidase activity"/>
    <property type="evidence" value="ECO:0007669"/>
    <property type="project" value="InterPro"/>
</dbReference>
<evidence type="ECO:0000256" key="4">
    <source>
        <dbReference type="ARBA" id="ARBA00022825"/>
    </source>
</evidence>
<dbReference type="GO" id="GO:0006508">
    <property type="term" value="P:proteolysis"/>
    <property type="evidence" value="ECO:0007669"/>
    <property type="project" value="UniProtKB-KW"/>
</dbReference>
<evidence type="ECO:0000256" key="5">
    <source>
        <dbReference type="SAM" id="MobiDB-lite"/>
    </source>
</evidence>
<reference evidence="9 10" key="1">
    <citation type="submission" date="2016-10" db="EMBL/GenBank/DDBJ databases">
        <authorList>
            <person name="Cai Z."/>
        </authorList>
    </citation>
    <scope>NUCLEOTIDE SEQUENCE [LARGE SCALE GENOMIC DNA]</scope>
</reference>
<protein>
    <recommendedName>
        <fullName evidence="11">PDZ domain-containing protein</fullName>
    </recommendedName>
</protein>
<feature type="region of interest" description="Disordered" evidence="5">
    <location>
        <begin position="15"/>
        <end position="116"/>
    </location>
</feature>
<keyword evidence="10" id="KW-1185">Reference proteome</keyword>
<evidence type="ECO:0000259" key="6">
    <source>
        <dbReference type="Pfam" id="PF13180"/>
    </source>
</evidence>
<evidence type="ECO:0000313" key="8">
    <source>
        <dbReference type="EMBL" id="SZX72542.1"/>
    </source>
</evidence>
<dbReference type="InterPro" id="IPR041517">
    <property type="entry name" value="DEGP_PDZ"/>
</dbReference>
<keyword evidence="4" id="KW-0720">Serine protease</keyword>
<proteinExistence type="inferred from homology"/>
<dbReference type="Gene3D" id="2.30.42.10">
    <property type="match status" value="1"/>
</dbReference>
<dbReference type="SUPFAM" id="SSF50494">
    <property type="entry name" value="Trypsin-like serine proteases"/>
    <property type="match status" value="1"/>
</dbReference>
<dbReference type="FunFam" id="2.40.10.10:FF:000012">
    <property type="entry name" value="protease Do-like 9"/>
    <property type="match status" value="1"/>
</dbReference>
<accession>A0A383WQB2</accession>